<dbReference type="AlphaFoldDB" id="A0A419RT68"/>
<reference evidence="1 2" key="1">
    <citation type="journal article" date="2017" name="Int. J. Syst. Evol. Microbiol.">
        <title>Erythrobacter aquimixticola sp. nov., isolated from the junction between the ocean and a freshwater spring.</title>
        <authorList>
            <person name="Park S."/>
            <person name="Jung Y.T."/>
            <person name="Choi S.J."/>
            <person name="Yoon J.H."/>
        </authorList>
    </citation>
    <scope>NUCLEOTIDE SEQUENCE [LARGE SCALE GENOMIC DNA]</scope>
    <source>
        <strain evidence="1 2">JSSK-14</strain>
    </source>
</reference>
<name>A0A419RT68_9SPHN</name>
<accession>A0A419RT68</accession>
<sequence length="248" mass="27430">MTIPREDAFGIRQTINTALPEDEAIWHFRAGWNVAALNCQRDIHAPILDAYGEMLQQENDILRGVNQRIDARFREEAGGERRAGIRLREAHSTELYNYYASPAARRYLCATALDVANEYLTARPDNFPLFATQGLQRFEMAFEQFYTAYEAYQVASSEWDARYGARYGGSQPGWVAIYGTPAQQQAAGVAVTGLVPADPVVVPDQETGAAIPVIPVDDTQNRTPVVQPLPDETVVVPPAPAEDDEASE</sequence>
<keyword evidence="2" id="KW-1185">Reference proteome</keyword>
<dbReference type="EMBL" id="RAHX01000001">
    <property type="protein sequence ID" value="RJY08991.1"/>
    <property type="molecule type" value="Genomic_DNA"/>
</dbReference>
<protein>
    <submittedName>
        <fullName evidence="1">Uncharacterized protein</fullName>
    </submittedName>
</protein>
<gene>
    <name evidence="1" type="ORF">D6201_06100</name>
</gene>
<organism evidence="1 2">
    <name type="scientific">Aurantiacibacter aquimixticola</name>
    <dbReference type="NCBI Taxonomy" id="1958945"/>
    <lineage>
        <taxon>Bacteria</taxon>
        <taxon>Pseudomonadati</taxon>
        <taxon>Pseudomonadota</taxon>
        <taxon>Alphaproteobacteria</taxon>
        <taxon>Sphingomonadales</taxon>
        <taxon>Erythrobacteraceae</taxon>
        <taxon>Aurantiacibacter</taxon>
    </lineage>
</organism>
<dbReference type="Proteomes" id="UP000285232">
    <property type="component" value="Unassembled WGS sequence"/>
</dbReference>
<proteinExistence type="predicted"/>
<comment type="caution">
    <text evidence="1">The sequence shown here is derived from an EMBL/GenBank/DDBJ whole genome shotgun (WGS) entry which is preliminary data.</text>
</comment>
<evidence type="ECO:0000313" key="1">
    <source>
        <dbReference type="EMBL" id="RJY08991.1"/>
    </source>
</evidence>
<evidence type="ECO:0000313" key="2">
    <source>
        <dbReference type="Proteomes" id="UP000285232"/>
    </source>
</evidence>